<dbReference type="EMBL" id="CAEZUP010000047">
    <property type="protein sequence ID" value="CAB4612430.1"/>
    <property type="molecule type" value="Genomic_DNA"/>
</dbReference>
<dbReference type="SUPFAM" id="SSF50969">
    <property type="entry name" value="YVTN repeat-like/Quinoprotein amine dehydrogenase"/>
    <property type="match status" value="1"/>
</dbReference>
<proteinExistence type="predicted"/>
<organism evidence="1">
    <name type="scientific">freshwater metagenome</name>
    <dbReference type="NCBI Taxonomy" id="449393"/>
    <lineage>
        <taxon>unclassified sequences</taxon>
        <taxon>metagenomes</taxon>
        <taxon>ecological metagenomes</taxon>
    </lineage>
</organism>
<protein>
    <submittedName>
        <fullName evidence="1">Unannotated protein</fullName>
    </submittedName>
</protein>
<evidence type="ECO:0000313" key="1">
    <source>
        <dbReference type="EMBL" id="CAB4612430.1"/>
    </source>
</evidence>
<dbReference type="InterPro" id="IPR011044">
    <property type="entry name" value="Quino_amine_DH_bsu"/>
</dbReference>
<gene>
    <name evidence="1" type="ORF">UFOPK1835_01182</name>
</gene>
<sequence length="370" mass="39589">MAILRSPGEVFLHGHHVDDRTTCWVERIDPTTLETQARIDDLPGGRRWPGGIAAHADGSLIVAFGRHVHRLTAELELVATRQLPRDRPYNSFVILPDGCLVTKDFGGLLPGETAGEKLPGTQLLVLDPVTLETIASADLPEPSIARLSADGNNVYVVGDESLFRLSWNGTDLVPDGDFVVRYRTIPGQTHGWDAVLAGGAAWFLDNGAGAENYAGTFRGVGTNEAPLHLVRVGLDSGEVTLGEICGLSGGVIANPPLVDVDRGIAVGYDSGNGIMTAFDIDSTGGMARRWSVEQNHASHMILDPANGLMFSAHHDNVGWMEQLVVRDISTGEDKGRIDSGSPLQSVVFPSVGFGHMIYMCSFSTVSAISW</sequence>
<reference evidence="1" key="1">
    <citation type="submission" date="2020-05" db="EMBL/GenBank/DDBJ databases">
        <authorList>
            <person name="Chiriac C."/>
            <person name="Salcher M."/>
            <person name="Ghai R."/>
            <person name="Kavagutti S V."/>
        </authorList>
    </citation>
    <scope>NUCLEOTIDE SEQUENCE</scope>
</reference>
<accession>A0A6J6HH82</accession>
<name>A0A6J6HH82_9ZZZZ</name>
<dbReference type="AlphaFoldDB" id="A0A6J6HH82"/>